<dbReference type="InterPro" id="IPR029001">
    <property type="entry name" value="ITPase-like_fam"/>
</dbReference>
<organism evidence="3 4">
    <name type="scientific">Giardia duodenalis assemblage B</name>
    <dbReference type="NCBI Taxonomy" id="1394984"/>
    <lineage>
        <taxon>Eukaryota</taxon>
        <taxon>Metamonada</taxon>
        <taxon>Diplomonadida</taxon>
        <taxon>Hexamitidae</taxon>
        <taxon>Giardiinae</taxon>
        <taxon>Giardia</taxon>
    </lineage>
</organism>
<dbReference type="AlphaFoldDB" id="A0A132NZB3"/>
<dbReference type="Proteomes" id="UP000070089">
    <property type="component" value="Unassembled WGS sequence"/>
</dbReference>
<gene>
    <name evidence="3" type="ORF">QR46_0610</name>
</gene>
<dbReference type="Gene3D" id="3.90.950.10">
    <property type="match status" value="1"/>
</dbReference>
<dbReference type="EMBL" id="JXTI01000009">
    <property type="protein sequence ID" value="KWX15408.1"/>
    <property type="molecule type" value="Genomic_DNA"/>
</dbReference>
<evidence type="ECO:0000256" key="1">
    <source>
        <dbReference type="ARBA" id="ARBA00001968"/>
    </source>
</evidence>
<dbReference type="HAMAP" id="MF_00528">
    <property type="entry name" value="Maf"/>
    <property type="match status" value="1"/>
</dbReference>
<accession>A0A132NZB3</accession>
<evidence type="ECO:0000313" key="3">
    <source>
        <dbReference type="EMBL" id="KWX15408.1"/>
    </source>
</evidence>
<dbReference type="GO" id="GO:0047429">
    <property type="term" value="F:nucleoside triphosphate diphosphatase activity"/>
    <property type="evidence" value="ECO:0007669"/>
    <property type="project" value="InterPro"/>
</dbReference>
<dbReference type="VEuPathDB" id="GiardiaDB:QR46_0610"/>
<comment type="caution">
    <text evidence="3">The sequence shown here is derived from an EMBL/GenBank/DDBJ whole genome shotgun (WGS) entry which is preliminary data.</text>
</comment>
<evidence type="ECO:0000313" key="4">
    <source>
        <dbReference type="Proteomes" id="UP000070089"/>
    </source>
</evidence>
<sequence>MRQLNLVLASTSPRRAQLLQDAGYTFEVVPSPADENDVTIEDTGSVESFVRQKAVVKAEGVIPLRPNALVLGCDTIVVCKGKIYEKPKDSAECIHFLETFSESTCTVITAIALRGPGICHNLITSTEVDFRCIPKGDAAEFAATSEPYDKCGGFACLGYAARWISCVRGDIPTVLGLPVCAFAVALEQLGLSV</sequence>
<proteinExistence type="inferred from homology"/>
<keyword evidence="2" id="KW-0378">Hydrolase</keyword>
<dbReference type="PANTHER" id="PTHR43213">
    <property type="entry name" value="BIFUNCTIONAL DTTP/UTP PYROPHOSPHATASE/METHYLTRANSFERASE PROTEIN-RELATED"/>
    <property type="match status" value="1"/>
</dbReference>
<dbReference type="NCBIfam" id="TIGR00172">
    <property type="entry name" value="maf"/>
    <property type="match status" value="1"/>
</dbReference>
<dbReference type="InterPro" id="IPR003697">
    <property type="entry name" value="Maf-like"/>
</dbReference>
<dbReference type="SUPFAM" id="SSF52972">
    <property type="entry name" value="ITPase-like"/>
    <property type="match status" value="1"/>
</dbReference>
<evidence type="ECO:0000256" key="2">
    <source>
        <dbReference type="ARBA" id="ARBA00022801"/>
    </source>
</evidence>
<dbReference type="Pfam" id="PF02545">
    <property type="entry name" value="Maf"/>
    <property type="match status" value="1"/>
</dbReference>
<dbReference type="OrthoDB" id="10267058at2759"/>
<dbReference type="PIRSF" id="PIRSF006305">
    <property type="entry name" value="Maf"/>
    <property type="match status" value="1"/>
</dbReference>
<dbReference type="PANTHER" id="PTHR43213:SF5">
    <property type="entry name" value="BIFUNCTIONAL DTTP_UTP PYROPHOSPHATASE_METHYLTRANSFERASE PROTEIN-RELATED"/>
    <property type="match status" value="1"/>
</dbReference>
<protein>
    <submittedName>
        <fullName evidence="3">Maf-like protein yhdE</fullName>
    </submittedName>
</protein>
<comment type="cofactor">
    <cofactor evidence="1">
        <name>a divalent metal cation</name>
        <dbReference type="ChEBI" id="CHEBI:60240"/>
    </cofactor>
</comment>
<name>A0A132NZB3_GIAIN</name>
<reference evidence="3 4" key="1">
    <citation type="journal article" date="2015" name="Mol. Biochem. Parasitol.">
        <title>Identification of polymorphic genes for use in assemblage B genotyping assays through comparative genomics of multiple assemblage B Giardia duodenalis isolates.</title>
        <authorList>
            <person name="Wielinga C."/>
            <person name="Thompson R.C."/>
            <person name="Monis P."/>
            <person name="Ryan U."/>
        </authorList>
    </citation>
    <scope>NUCLEOTIDE SEQUENCE [LARGE SCALE GENOMIC DNA]</scope>
    <source>
        <strain evidence="3 4">BAH15c1</strain>
    </source>
</reference>
<dbReference type="CDD" id="cd00555">
    <property type="entry name" value="Maf"/>
    <property type="match status" value="1"/>
</dbReference>